<evidence type="ECO:0000313" key="10">
    <source>
        <dbReference type="Proteomes" id="UP000036771"/>
    </source>
</evidence>
<protein>
    <recommendedName>
        <fullName evidence="6">Protein HflK</fullName>
    </recommendedName>
</protein>
<dbReference type="PANTHER" id="PTHR43327:SF2">
    <property type="entry name" value="MODULATOR OF FTSH PROTEASE HFLK"/>
    <property type="match status" value="1"/>
</dbReference>
<evidence type="ECO:0000256" key="2">
    <source>
        <dbReference type="ARBA" id="ARBA00006971"/>
    </source>
</evidence>
<comment type="function">
    <text evidence="6">HflC and HflK could encode or regulate a protease.</text>
</comment>
<dbReference type="Proteomes" id="UP000036771">
    <property type="component" value="Unassembled WGS sequence"/>
</dbReference>
<evidence type="ECO:0000256" key="3">
    <source>
        <dbReference type="ARBA" id="ARBA00022692"/>
    </source>
</evidence>
<keyword evidence="4 6" id="KW-1133">Transmembrane helix</keyword>
<dbReference type="SUPFAM" id="SSF117892">
    <property type="entry name" value="Band 7/SPFH domain"/>
    <property type="match status" value="1"/>
</dbReference>
<dbReference type="SMART" id="SM00244">
    <property type="entry name" value="PHB"/>
    <property type="match status" value="1"/>
</dbReference>
<dbReference type="OrthoDB" id="9779595at2"/>
<feature type="transmembrane region" description="Helical" evidence="6">
    <location>
        <begin position="67"/>
        <end position="88"/>
    </location>
</feature>
<dbReference type="AlphaFoldDB" id="A0A0K8MAF0"/>
<name>A0A0K8MAF0_9PROT</name>
<dbReference type="GO" id="GO:0008233">
    <property type="term" value="F:peptidase activity"/>
    <property type="evidence" value="ECO:0007669"/>
    <property type="project" value="UniProtKB-KW"/>
</dbReference>
<evidence type="ECO:0000259" key="8">
    <source>
        <dbReference type="SMART" id="SM00244"/>
    </source>
</evidence>
<comment type="subunit">
    <text evidence="6">HflC and HflK may interact to form a multimeric complex.</text>
</comment>
<dbReference type="InterPro" id="IPR001107">
    <property type="entry name" value="Band_7"/>
</dbReference>
<feature type="compositionally biased region" description="Low complexity" evidence="7">
    <location>
        <begin position="11"/>
        <end position="23"/>
    </location>
</feature>
<dbReference type="InterPro" id="IPR050710">
    <property type="entry name" value="Band7/mec-2_domain"/>
</dbReference>
<evidence type="ECO:0000313" key="9">
    <source>
        <dbReference type="EMBL" id="GAO97460.1"/>
    </source>
</evidence>
<feature type="compositionally biased region" description="Polar residues" evidence="7">
    <location>
        <begin position="1"/>
        <end position="10"/>
    </location>
</feature>
<comment type="similarity">
    <text evidence="2 6">Belongs to the band 7/mec-2 family. HflK subfamily.</text>
</comment>
<keyword evidence="9" id="KW-0378">Hydrolase</keyword>
<keyword evidence="5 6" id="KW-0472">Membrane</keyword>
<gene>
    <name evidence="9" type="primary">hflK</name>
    <name evidence="9" type="ORF">Cva_00092</name>
</gene>
<reference evidence="9 10" key="1">
    <citation type="submission" date="2015-03" db="EMBL/GenBank/DDBJ databases">
        <title>Caedibacter varicaedens, whole genome shotgun sequence.</title>
        <authorList>
            <person name="Suzuki H."/>
            <person name="Dapper A.L."/>
            <person name="Gibson A.K."/>
            <person name="Jackson C."/>
            <person name="Lee H."/>
            <person name="Pejaver V.R."/>
            <person name="Doak T."/>
            <person name="Lynch M."/>
        </authorList>
    </citation>
    <scope>NUCLEOTIDE SEQUENCE [LARGE SCALE GENOMIC DNA]</scope>
</reference>
<dbReference type="EMBL" id="BBVC01000005">
    <property type="protein sequence ID" value="GAO97460.1"/>
    <property type="molecule type" value="Genomic_DNA"/>
</dbReference>
<comment type="caution">
    <text evidence="9">The sequence shown here is derived from an EMBL/GenBank/DDBJ whole genome shotgun (WGS) entry which is preliminary data.</text>
</comment>
<evidence type="ECO:0000256" key="6">
    <source>
        <dbReference type="RuleBase" id="RU364113"/>
    </source>
</evidence>
<dbReference type="InterPro" id="IPR036013">
    <property type="entry name" value="Band_7/SPFH_dom_sf"/>
</dbReference>
<evidence type="ECO:0000256" key="4">
    <source>
        <dbReference type="ARBA" id="ARBA00022989"/>
    </source>
</evidence>
<keyword evidence="10" id="KW-1185">Reference proteome</keyword>
<sequence>MSWDGQTSKNDSGPWGSDPGSGPENPWGKGNRNQKSRQTSPDLESLIQKGQEYIKKMFPVGSSGGGIFFFSILSIAFFVWLSTGFYLVSEGEVGVEQRFGKYTITTQPGLRYHFPMPIESATVIRVAQINQVVSGIQVKSNKALMGEESSNLMLTGDENILSLIFSVLWFIKDPVKYLFTDPDPQQTVKLAAESAVREVIAQTQIAEVLTKGKDKIVSDSKKLLQKMLDEYGVGIEVQQVNLLEVNPPRKVIDAYRDVQRARADRESKINEARAYQNSIIPEARGEAEQVTQNAEAYRQSVVADAQGQSERFLLLLKEYQVAPEVTRKRIYIDAMTRLLQGVNKVIVDGNTQGVLPYLPLPSLQQSKKEGEGSQP</sequence>
<dbReference type="Pfam" id="PF01145">
    <property type="entry name" value="Band_7"/>
    <property type="match status" value="1"/>
</dbReference>
<dbReference type="GO" id="GO:0006508">
    <property type="term" value="P:proteolysis"/>
    <property type="evidence" value="ECO:0007669"/>
    <property type="project" value="UniProtKB-KW"/>
</dbReference>
<dbReference type="GO" id="GO:0016020">
    <property type="term" value="C:membrane"/>
    <property type="evidence" value="ECO:0007669"/>
    <property type="project" value="UniProtKB-SubCell"/>
</dbReference>
<evidence type="ECO:0000256" key="1">
    <source>
        <dbReference type="ARBA" id="ARBA00004167"/>
    </source>
</evidence>
<feature type="domain" description="Band 7" evidence="8">
    <location>
        <begin position="83"/>
        <end position="259"/>
    </location>
</feature>
<dbReference type="PANTHER" id="PTHR43327">
    <property type="entry name" value="STOMATIN-LIKE PROTEIN 2, MITOCHONDRIAL"/>
    <property type="match status" value="1"/>
</dbReference>
<organism evidence="9 10">
    <name type="scientific">Caedimonas varicaedens</name>
    <dbReference type="NCBI Taxonomy" id="1629334"/>
    <lineage>
        <taxon>Bacteria</taxon>
        <taxon>Pseudomonadati</taxon>
        <taxon>Pseudomonadota</taxon>
        <taxon>Alphaproteobacteria</taxon>
        <taxon>Holosporales</taxon>
        <taxon>Caedimonadaceae</taxon>
        <taxon>Caedimonas</taxon>
    </lineage>
</organism>
<dbReference type="CDD" id="cd03404">
    <property type="entry name" value="SPFH_HflK"/>
    <property type="match status" value="1"/>
</dbReference>
<accession>A0A0K8MAF0</accession>
<comment type="subcellular location">
    <subcellularLocation>
        <location evidence="1">Membrane</location>
        <topology evidence="1">Single-pass membrane protein</topology>
    </subcellularLocation>
</comment>
<keyword evidence="3 6" id="KW-0812">Transmembrane</keyword>
<dbReference type="InterPro" id="IPR010201">
    <property type="entry name" value="HflK"/>
</dbReference>
<evidence type="ECO:0000256" key="5">
    <source>
        <dbReference type="ARBA" id="ARBA00023136"/>
    </source>
</evidence>
<feature type="region of interest" description="Disordered" evidence="7">
    <location>
        <begin position="1"/>
        <end position="42"/>
    </location>
</feature>
<evidence type="ECO:0000256" key="7">
    <source>
        <dbReference type="SAM" id="MobiDB-lite"/>
    </source>
</evidence>
<dbReference type="Gene3D" id="3.30.479.30">
    <property type="entry name" value="Band 7 domain"/>
    <property type="match status" value="1"/>
</dbReference>
<keyword evidence="9" id="KW-0645">Protease</keyword>
<feature type="compositionally biased region" description="Polar residues" evidence="7">
    <location>
        <begin position="31"/>
        <end position="42"/>
    </location>
</feature>
<dbReference type="NCBIfam" id="TIGR01933">
    <property type="entry name" value="hflK"/>
    <property type="match status" value="1"/>
</dbReference>
<proteinExistence type="inferred from homology"/>
<dbReference type="STRING" id="1629334.Cva_00092"/>